<dbReference type="Pfam" id="PF13493">
    <property type="entry name" value="DUF4118"/>
    <property type="match status" value="1"/>
</dbReference>
<evidence type="ECO:0000259" key="14">
    <source>
        <dbReference type="PROSITE" id="PS50109"/>
    </source>
</evidence>
<dbReference type="EC" id="2.7.13.3" evidence="3"/>
<feature type="domain" description="Histidine kinase" evidence="14">
    <location>
        <begin position="785"/>
        <end position="1000"/>
    </location>
</feature>
<dbReference type="AlphaFoldDB" id="A0A1M5WC10"/>
<keyword evidence="4" id="KW-0597">Phosphoprotein</keyword>
<accession>A0A1M5WC10</accession>
<dbReference type="InterPro" id="IPR035965">
    <property type="entry name" value="PAS-like_dom_sf"/>
</dbReference>
<proteinExistence type="predicted"/>
<feature type="domain" description="PAC" evidence="16">
    <location>
        <begin position="211"/>
        <end position="263"/>
    </location>
</feature>
<keyword evidence="6 13" id="KW-0812">Transmembrane</keyword>
<evidence type="ECO:0000313" key="17">
    <source>
        <dbReference type="EMBL" id="SHH84968.1"/>
    </source>
</evidence>
<evidence type="ECO:0000256" key="9">
    <source>
        <dbReference type="ARBA" id="ARBA00022840"/>
    </source>
</evidence>
<dbReference type="GO" id="GO:0016020">
    <property type="term" value="C:membrane"/>
    <property type="evidence" value="ECO:0007669"/>
    <property type="project" value="UniProtKB-SubCell"/>
</dbReference>
<feature type="domain" description="PAS" evidence="15">
    <location>
        <begin position="660"/>
        <end position="707"/>
    </location>
</feature>
<feature type="transmembrane region" description="Helical" evidence="13">
    <location>
        <begin position="33"/>
        <end position="56"/>
    </location>
</feature>
<evidence type="ECO:0000256" key="10">
    <source>
        <dbReference type="ARBA" id="ARBA00022989"/>
    </source>
</evidence>
<reference evidence="17 18" key="1">
    <citation type="submission" date="2016-11" db="EMBL/GenBank/DDBJ databases">
        <authorList>
            <person name="Jaros S."/>
            <person name="Januszkiewicz K."/>
            <person name="Wedrychowicz H."/>
        </authorList>
    </citation>
    <scope>NUCLEOTIDE SEQUENCE [LARGE SCALE GENOMIC DNA]</scope>
    <source>
        <strain evidence="17 18">GAS138</strain>
    </source>
</reference>
<dbReference type="GO" id="GO:0000155">
    <property type="term" value="F:phosphorelay sensor kinase activity"/>
    <property type="evidence" value="ECO:0007669"/>
    <property type="project" value="InterPro"/>
</dbReference>
<evidence type="ECO:0000259" key="16">
    <source>
        <dbReference type="PROSITE" id="PS50113"/>
    </source>
</evidence>
<feature type="domain" description="PAS" evidence="15">
    <location>
        <begin position="264"/>
        <end position="333"/>
    </location>
</feature>
<keyword evidence="5" id="KW-0808">Transferase</keyword>
<dbReference type="Gene3D" id="3.30.565.10">
    <property type="entry name" value="Histidine kinase-like ATPase, C-terminal domain"/>
    <property type="match status" value="1"/>
</dbReference>
<evidence type="ECO:0000313" key="18">
    <source>
        <dbReference type="Proteomes" id="UP000189796"/>
    </source>
</evidence>
<feature type="domain" description="PAS" evidence="15">
    <location>
        <begin position="387"/>
        <end position="432"/>
    </location>
</feature>
<dbReference type="SMART" id="SM00086">
    <property type="entry name" value="PAC"/>
    <property type="match status" value="5"/>
</dbReference>
<evidence type="ECO:0000256" key="3">
    <source>
        <dbReference type="ARBA" id="ARBA00012438"/>
    </source>
</evidence>
<dbReference type="PANTHER" id="PTHR43304">
    <property type="entry name" value="PHYTOCHROME-LIKE PROTEIN CPH1"/>
    <property type="match status" value="1"/>
</dbReference>
<dbReference type="PROSITE" id="PS50109">
    <property type="entry name" value="HIS_KIN"/>
    <property type="match status" value="1"/>
</dbReference>
<evidence type="ECO:0000256" key="1">
    <source>
        <dbReference type="ARBA" id="ARBA00000085"/>
    </source>
</evidence>
<comment type="catalytic activity">
    <reaction evidence="1">
        <text>ATP + protein L-histidine = ADP + protein N-phospho-L-histidine.</text>
        <dbReference type="EC" id="2.7.13.3"/>
    </reaction>
</comment>
<dbReference type="InterPro" id="IPR036097">
    <property type="entry name" value="HisK_dim/P_sf"/>
</dbReference>
<feature type="domain" description="PAC" evidence="16">
    <location>
        <begin position="710"/>
        <end position="762"/>
    </location>
</feature>
<name>A0A1M5WC10_9BRAD</name>
<keyword evidence="11" id="KW-0902">Two-component regulatory system</keyword>
<evidence type="ECO:0000256" key="11">
    <source>
        <dbReference type="ARBA" id="ARBA00023012"/>
    </source>
</evidence>
<protein>
    <recommendedName>
        <fullName evidence="3">histidine kinase</fullName>
        <ecNumber evidence="3">2.7.13.3</ecNumber>
    </recommendedName>
</protein>
<dbReference type="InterPro" id="IPR005467">
    <property type="entry name" value="His_kinase_dom"/>
</dbReference>
<dbReference type="CDD" id="cd00130">
    <property type="entry name" value="PAS"/>
    <property type="match status" value="4"/>
</dbReference>
<dbReference type="Pfam" id="PF13426">
    <property type="entry name" value="PAS_9"/>
    <property type="match status" value="3"/>
</dbReference>
<evidence type="ECO:0000259" key="15">
    <source>
        <dbReference type="PROSITE" id="PS50112"/>
    </source>
</evidence>
<evidence type="ECO:0000256" key="5">
    <source>
        <dbReference type="ARBA" id="ARBA00022679"/>
    </source>
</evidence>
<dbReference type="GO" id="GO:0005524">
    <property type="term" value="F:ATP binding"/>
    <property type="evidence" value="ECO:0007669"/>
    <property type="project" value="UniProtKB-KW"/>
</dbReference>
<dbReference type="SUPFAM" id="SSF55785">
    <property type="entry name" value="PYP-like sensor domain (PAS domain)"/>
    <property type="match status" value="5"/>
</dbReference>
<dbReference type="Proteomes" id="UP000189796">
    <property type="component" value="Chromosome I"/>
</dbReference>
<evidence type="ECO:0000256" key="6">
    <source>
        <dbReference type="ARBA" id="ARBA00022692"/>
    </source>
</evidence>
<dbReference type="InterPro" id="IPR038318">
    <property type="entry name" value="KdpD_sf"/>
</dbReference>
<dbReference type="InterPro" id="IPR025201">
    <property type="entry name" value="KdpD_TM"/>
</dbReference>
<dbReference type="SUPFAM" id="SSF47384">
    <property type="entry name" value="Homodimeric domain of signal transducing histidine kinase"/>
    <property type="match status" value="1"/>
</dbReference>
<evidence type="ECO:0000256" key="8">
    <source>
        <dbReference type="ARBA" id="ARBA00022777"/>
    </source>
</evidence>
<feature type="domain" description="PAC" evidence="16">
    <location>
        <begin position="336"/>
        <end position="386"/>
    </location>
</feature>
<keyword evidence="7" id="KW-0547">Nucleotide-binding</keyword>
<dbReference type="Gene3D" id="1.10.287.130">
    <property type="match status" value="1"/>
</dbReference>
<dbReference type="Pfam" id="PF08447">
    <property type="entry name" value="PAS_3"/>
    <property type="match status" value="2"/>
</dbReference>
<dbReference type="InterPro" id="IPR052162">
    <property type="entry name" value="Sensor_kinase/Photoreceptor"/>
</dbReference>
<dbReference type="PROSITE" id="PS50113">
    <property type="entry name" value="PAC"/>
    <property type="match status" value="5"/>
</dbReference>
<dbReference type="InterPro" id="IPR004358">
    <property type="entry name" value="Sig_transdc_His_kin-like_C"/>
</dbReference>
<dbReference type="PRINTS" id="PR00344">
    <property type="entry name" value="BCTRLSENSOR"/>
</dbReference>
<comment type="subcellular location">
    <subcellularLocation>
        <location evidence="2">Membrane</location>
        <topology evidence="2">Multi-pass membrane protein</topology>
    </subcellularLocation>
</comment>
<dbReference type="Gene3D" id="3.30.450.20">
    <property type="entry name" value="PAS domain"/>
    <property type="match status" value="5"/>
</dbReference>
<dbReference type="InterPro" id="IPR000700">
    <property type="entry name" value="PAS-assoc_C"/>
</dbReference>
<evidence type="ECO:0000256" key="2">
    <source>
        <dbReference type="ARBA" id="ARBA00004141"/>
    </source>
</evidence>
<feature type="domain" description="PAC" evidence="16">
    <location>
        <begin position="583"/>
        <end position="635"/>
    </location>
</feature>
<dbReference type="CDD" id="cd00082">
    <property type="entry name" value="HisKA"/>
    <property type="match status" value="1"/>
</dbReference>
<dbReference type="InterPro" id="IPR003661">
    <property type="entry name" value="HisK_dim/P_dom"/>
</dbReference>
<organism evidence="17 18">
    <name type="scientific">Bradyrhizobium erythrophlei</name>
    <dbReference type="NCBI Taxonomy" id="1437360"/>
    <lineage>
        <taxon>Bacteria</taxon>
        <taxon>Pseudomonadati</taxon>
        <taxon>Pseudomonadota</taxon>
        <taxon>Alphaproteobacteria</taxon>
        <taxon>Hyphomicrobiales</taxon>
        <taxon>Nitrobacteraceae</taxon>
        <taxon>Bradyrhizobium</taxon>
    </lineage>
</organism>
<keyword evidence="10 13" id="KW-1133">Transmembrane helix</keyword>
<dbReference type="InterPro" id="IPR003594">
    <property type="entry name" value="HATPase_dom"/>
</dbReference>
<keyword evidence="12 13" id="KW-0472">Membrane</keyword>
<keyword evidence="8" id="KW-0418">Kinase</keyword>
<dbReference type="Gene3D" id="2.10.70.100">
    <property type="match status" value="2"/>
</dbReference>
<feature type="transmembrane region" description="Helical" evidence="13">
    <location>
        <begin position="111"/>
        <end position="129"/>
    </location>
</feature>
<gene>
    <name evidence="17" type="ORF">SAMN05443248_6477</name>
</gene>
<evidence type="ECO:0000256" key="7">
    <source>
        <dbReference type="ARBA" id="ARBA00022741"/>
    </source>
</evidence>
<evidence type="ECO:0000256" key="12">
    <source>
        <dbReference type="ARBA" id="ARBA00023136"/>
    </source>
</evidence>
<dbReference type="InterPro" id="IPR036890">
    <property type="entry name" value="HATPase_C_sf"/>
</dbReference>
<dbReference type="Gene3D" id="1.20.120.620">
    <property type="entry name" value="Backbone structure of the membrane domain of e. Coli histidine kinase receptor kdpd"/>
    <property type="match status" value="1"/>
</dbReference>
<evidence type="ECO:0000256" key="13">
    <source>
        <dbReference type="SAM" id="Phobius"/>
    </source>
</evidence>
<dbReference type="Pfam" id="PF02518">
    <property type="entry name" value="HATPase_c"/>
    <property type="match status" value="1"/>
</dbReference>
<dbReference type="NCBIfam" id="TIGR00229">
    <property type="entry name" value="sensory_box"/>
    <property type="match status" value="4"/>
</dbReference>
<dbReference type="PROSITE" id="PS50112">
    <property type="entry name" value="PAS"/>
    <property type="match status" value="3"/>
</dbReference>
<evidence type="ECO:0000256" key="4">
    <source>
        <dbReference type="ARBA" id="ARBA00022553"/>
    </source>
</evidence>
<feature type="transmembrane region" description="Helical" evidence="13">
    <location>
        <begin position="63"/>
        <end position="96"/>
    </location>
</feature>
<dbReference type="PANTHER" id="PTHR43304:SF1">
    <property type="entry name" value="PAC DOMAIN-CONTAINING PROTEIN"/>
    <property type="match status" value="1"/>
</dbReference>
<dbReference type="SUPFAM" id="SSF55874">
    <property type="entry name" value="ATPase domain of HSP90 chaperone/DNA topoisomerase II/histidine kinase"/>
    <property type="match status" value="1"/>
</dbReference>
<dbReference type="Pfam" id="PF00512">
    <property type="entry name" value="HisKA"/>
    <property type="match status" value="1"/>
</dbReference>
<dbReference type="InterPro" id="IPR001610">
    <property type="entry name" value="PAC"/>
</dbReference>
<dbReference type="SMART" id="SM00091">
    <property type="entry name" value="PAS"/>
    <property type="match status" value="4"/>
</dbReference>
<dbReference type="InterPro" id="IPR000014">
    <property type="entry name" value="PAS"/>
</dbReference>
<dbReference type="SMART" id="SM00387">
    <property type="entry name" value="HATPase_c"/>
    <property type="match status" value="1"/>
</dbReference>
<keyword evidence="9" id="KW-0067">ATP-binding</keyword>
<sequence>MGRCPRPRSCVSIVRGVVGMEITHKQRPRLHAVAAQFLLGIAGVALITFVCFKIGFGVGRTSLAYLIWIALVSLLGSFVVSVVLSIVAVACLNYFFVPPLFEFRVDDPDDILRIAMFLTTSLVVTALTTKLRRVQEELGETNLRLETAHRIAHVGWWQHDLITDRVTVSAEVGRILGMRPVAPWLELIHPEDRARVADAAAAAVRRGGPRYDVEYRVLRPDGALRIVHSQGDVTWDGSGRPLRKFGVLQDITELKQAERELRASEARFRTVVDHATDAFFLYNEDATVLDVNRQACESLGYRRDELIGMTAFDYGPDLTPALLQRIRERLRGGKIVTYDGRHRRKDGTVFPVEVSIRELWHEGQMLAVSLDRDITERKRAEQELRASEGRFRIFVDHATDAFLLLDDDWTILDVNRQACHGLGYSREELIGKHKSDFDVGLDGTSIQRLKQRTVAGEAITFETRHRRKDGTSFPVEVRLNQFEQGGRRYLCLVRDISERKRAEDELRESEERFRTIVQFSFDVYWESDAQHRFIRQVFAEGLADAPAPGSEIGKTRWEVPYLEPDAEAWRKHRETLDAHLPFRDFELARPASDGGKRYVSVYGLPVFDKSGRFIGYRGVGRHITERKRVEEALRRSEAYLAEAQRLSHTGTLAFNATAAVYWSEESYRIWGFDPLQGLPDRETVLQRIHPDDRERVNAATDEALHARRDLAFEFRIVLPDGTVKYIEATGQPMLSAQGERVEMVATHIDVTERKRAQEEHERLRQLESNLAHMNRVSIMGELAASLAHEILHPIATARNNARAGMRFLEMSPPNLPEVKEALACIVRDADRAKGIVDRMRDHIQKAPPRSEPFDLNEAIDEVIEMVQSAITKNGVLVRTTLKGSLLVHGDRVQLQQVILNLILNAVEAMSSVEEDARELSISTKQGQTSDVLVAVQDSGPGIDPERLDKVFAAFYTTKNAGIGMGLSICRSIITAHGGRLWAEANRPRGAVFQFTLPASPQGS</sequence>
<feature type="domain" description="PAC" evidence="16">
    <location>
        <begin position="459"/>
        <end position="508"/>
    </location>
</feature>
<dbReference type="SMART" id="SM00388">
    <property type="entry name" value="HisKA"/>
    <property type="match status" value="1"/>
</dbReference>
<dbReference type="EMBL" id="LT670817">
    <property type="protein sequence ID" value="SHH84968.1"/>
    <property type="molecule type" value="Genomic_DNA"/>
</dbReference>
<dbReference type="InterPro" id="IPR013655">
    <property type="entry name" value="PAS_fold_3"/>
</dbReference>